<sequence length="544" mass="62483">MLRPPRPPLAKVRYTNSLSNGLRVIQRDKLTLEQLELLDKNSMGIAVINNGDDCETQTEPESPPPLTVETAVQTEVDRMMAIGEVVAKMTTVQVVKPVGDHRGLQILRNGVQQLENLKMQMGKFARDTIFGNVIKLARAMFGVSESTVLKAKKQFLPKAKDRHVDTRKSRNSTALKLLSDEEKQLILDHIDKCHEEDANFSIATLHADLEHQYGYPYSPSTLYRQLRAMRLSFKLKQYNPFAAIRRDIIKWRKKYLTLMDKLRLEGAFICFYDETWIFHGMTKIRGWNHVDTNPYLIAHWGNLNHPRPGFPAASDKGQRAIVLAVTTESQILPESIDIVVSKRPDSEVLVDYHQYMNAEMYKKYMMKVLPMIVKATPAGREAVLVIDNASIHNSVVEKVFGYLRKANLQSFIDSYQEFVKARIAHFSINARHLIKRISQKELLRYEVDEYAASLGVRIVRIPPYHCQFSPIELVWHQLKDHLRSTGKSSDKLEAVRERAINYLKNKSESDILFTYEHVRDIEDGIKSVMEIDEKDSDDSDSDTD</sequence>
<dbReference type="InterPro" id="IPR036397">
    <property type="entry name" value="RNaseH_sf"/>
</dbReference>
<evidence type="ECO:0000313" key="3">
    <source>
        <dbReference type="Proteomes" id="UP000230233"/>
    </source>
</evidence>
<dbReference type="EMBL" id="PDUG01000004">
    <property type="protein sequence ID" value="PIC32352.1"/>
    <property type="molecule type" value="Genomic_DNA"/>
</dbReference>
<dbReference type="InterPro" id="IPR038717">
    <property type="entry name" value="Tc1-like_DDE_dom"/>
</dbReference>
<dbReference type="Pfam" id="PF13358">
    <property type="entry name" value="DDE_3"/>
    <property type="match status" value="1"/>
</dbReference>
<keyword evidence="3" id="KW-1185">Reference proteome</keyword>
<name>A0A2G5TYI1_9PELO</name>
<dbReference type="OrthoDB" id="6506608at2759"/>
<feature type="domain" description="Tc1-like transposase DDE" evidence="1">
    <location>
        <begin position="315"/>
        <end position="490"/>
    </location>
</feature>
<dbReference type="Gene3D" id="3.30.420.10">
    <property type="entry name" value="Ribonuclease H-like superfamily/Ribonuclease H"/>
    <property type="match status" value="1"/>
</dbReference>
<organism evidence="2 3">
    <name type="scientific">Caenorhabditis nigoni</name>
    <dbReference type="NCBI Taxonomy" id="1611254"/>
    <lineage>
        <taxon>Eukaryota</taxon>
        <taxon>Metazoa</taxon>
        <taxon>Ecdysozoa</taxon>
        <taxon>Nematoda</taxon>
        <taxon>Chromadorea</taxon>
        <taxon>Rhabditida</taxon>
        <taxon>Rhabditina</taxon>
        <taxon>Rhabditomorpha</taxon>
        <taxon>Rhabditoidea</taxon>
        <taxon>Rhabditidae</taxon>
        <taxon>Peloderinae</taxon>
        <taxon>Caenorhabditis</taxon>
    </lineage>
</organism>
<dbReference type="PANTHER" id="PTHR33939:SF1">
    <property type="entry name" value="DUF4371 DOMAIN-CONTAINING PROTEIN"/>
    <property type="match status" value="1"/>
</dbReference>
<dbReference type="GO" id="GO:0003676">
    <property type="term" value="F:nucleic acid binding"/>
    <property type="evidence" value="ECO:0007669"/>
    <property type="project" value="InterPro"/>
</dbReference>
<dbReference type="PANTHER" id="PTHR33939">
    <property type="entry name" value="PROTEIN CBG22215"/>
    <property type="match status" value="1"/>
</dbReference>
<evidence type="ECO:0000259" key="1">
    <source>
        <dbReference type="Pfam" id="PF13358"/>
    </source>
</evidence>
<evidence type="ECO:0000313" key="2">
    <source>
        <dbReference type="EMBL" id="PIC32352.1"/>
    </source>
</evidence>
<accession>A0A2G5TYI1</accession>
<reference evidence="3" key="1">
    <citation type="submission" date="2017-10" db="EMBL/GenBank/DDBJ databases">
        <title>Rapid genome shrinkage in a self-fertile nematode reveals novel sperm competition proteins.</title>
        <authorList>
            <person name="Yin D."/>
            <person name="Schwarz E.M."/>
            <person name="Thomas C.G."/>
            <person name="Felde R.L."/>
            <person name="Korf I.F."/>
            <person name="Cutter A.D."/>
            <person name="Schartner C.M."/>
            <person name="Ralston E.J."/>
            <person name="Meyer B.J."/>
            <person name="Haag E.S."/>
        </authorList>
    </citation>
    <scope>NUCLEOTIDE SEQUENCE [LARGE SCALE GENOMIC DNA]</scope>
    <source>
        <strain evidence="3">JU1422</strain>
    </source>
</reference>
<dbReference type="Proteomes" id="UP000230233">
    <property type="component" value="Chromosome IV"/>
</dbReference>
<protein>
    <recommendedName>
        <fullName evidence="1">Tc1-like transposase DDE domain-containing protein</fullName>
    </recommendedName>
</protein>
<proteinExistence type="predicted"/>
<gene>
    <name evidence="2" type="primary">Cni-Y54G2A.42</name>
    <name evidence="2" type="synonym">Cnig_chr_IV.g12714</name>
    <name evidence="2" type="ORF">B9Z55_012714</name>
</gene>
<dbReference type="AlphaFoldDB" id="A0A2G5TYI1"/>
<comment type="caution">
    <text evidence="2">The sequence shown here is derived from an EMBL/GenBank/DDBJ whole genome shotgun (WGS) entry which is preliminary data.</text>
</comment>